<evidence type="ECO:0000313" key="3">
    <source>
        <dbReference type="EMBL" id="WTW30489.1"/>
    </source>
</evidence>
<protein>
    <submittedName>
        <fullName evidence="3">Transposase</fullName>
    </submittedName>
</protein>
<organism evidence="3 4">
    <name type="scientific">Streptomyces purpurascens</name>
    <dbReference type="NCBI Taxonomy" id="1924"/>
    <lineage>
        <taxon>Bacteria</taxon>
        <taxon>Bacillati</taxon>
        <taxon>Actinomycetota</taxon>
        <taxon>Actinomycetes</taxon>
        <taxon>Kitasatosporales</taxon>
        <taxon>Streptomycetaceae</taxon>
        <taxon>Streptomyces</taxon>
    </lineage>
</organism>
<dbReference type="EMBL" id="CP108341">
    <property type="protein sequence ID" value="WTW30489.1"/>
    <property type="molecule type" value="Genomic_DNA"/>
</dbReference>
<dbReference type="RefSeq" id="WP_405507799.1">
    <property type="nucleotide sequence ID" value="NZ_CP108341.1"/>
</dbReference>
<dbReference type="Pfam" id="PF13340">
    <property type="entry name" value="DUF4096"/>
    <property type="match status" value="1"/>
</dbReference>
<evidence type="ECO:0000256" key="1">
    <source>
        <dbReference type="SAM" id="MobiDB-lite"/>
    </source>
</evidence>
<proteinExistence type="predicted"/>
<accession>A0ABZ1MTR8</accession>
<feature type="region of interest" description="Disordered" evidence="1">
    <location>
        <begin position="73"/>
        <end position="111"/>
    </location>
</feature>
<evidence type="ECO:0000259" key="2">
    <source>
        <dbReference type="Pfam" id="PF13340"/>
    </source>
</evidence>
<sequence length="135" mass="15218">MTRAQLTDEEWEFIEPRLPIGEYGPYPKALRQQFEGVIWRFRTGGQWRFHPSGSTRCSARSARMRPPPEVVRWWSTGTANPQPMPAPSKNSRAPETWSPCAGPVTSDTAVPLPRRRPWVPIPCRGRSAPGALRGV</sequence>
<feature type="domain" description="Insertion element IS402-like" evidence="2">
    <location>
        <begin position="6"/>
        <end position="58"/>
    </location>
</feature>
<name>A0ABZ1MTR8_STREF</name>
<evidence type="ECO:0000313" key="4">
    <source>
        <dbReference type="Proteomes" id="UP001621512"/>
    </source>
</evidence>
<reference evidence="3 4" key="1">
    <citation type="submission" date="2022-10" db="EMBL/GenBank/DDBJ databases">
        <title>The complete genomes of actinobacterial strains from the NBC collection.</title>
        <authorList>
            <person name="Joergensen T.S."/>
            <person name="Alvarez Arevalo M."/>
            <person name="Sterndorff E.B."/>
            <person name="Faurdal D."/>
            <person name="Vuksanovic O."/>
            <person name="Mourched A.-S."/>
            <person name="Charusanti P."/>
            <person name="Shaw S."/>
            <person name="Blin K."/>
            <person name="Weber T."/>
        </authorList>
    </citation>
    <scope>NUCLEOTIDE SEQUENCE [LARGE SCALE GENOMIC DNA]</scope>
    <source>
        <strain evidence="3 4">NBC_00017</strain>
    </source>
</reference>
<gene>
    <name evidence="3" type="ORF">OHU35_32365</name>
</gene>
<keyword evidence="4" id="KW-1185">Reference proteome</keyword>
<dbReference type="InterPro" id="IPR025161">
    <property type="entry name" value="IS402-like_dom"/>
</dbReference>
<dbReference type="Proteomes" id="UP001621512">
    <property type="component" value="Chromosome"/>
</dbReference>